<dbReference type="CDD" id="cd06581">
    <property type="entry name" value="TM_PBP1_LivM_like"/>
    <property type="match status" value="1"/>
</dbReference>
<evidence type="ECO:0000313" key="8">
    <source>
        <dbReference type="Proteomes" id="UP000177445"/>
    </source>
</evidence>
<dbReference type="OrthoDB" id="9814461at2"/>
<proteinExistence type="predicted"/>
<feature type="transmembrane region" description="Helical" evidence="6">
    <location>
        <begin position="224"/>
        <end position="243"/>
    </location>
</feature>
<evidence type="ECO:0000256" key="4">
    <source>
        <dbReference type="ARBA" id="ARBA00022989"/>
    </source>
</evidence>
<dbReference type="PANTHER" id="PTHR30482">
    <property type="entry name" value="HIGH-AFFINITY BRANCHED-CHAIN AMINO ACID TRANSPORT SYSTEM PERMEASE"/>
    <property type="match status" value="1"/>
</dbReference>
<evidence type="ECO:0000256" key="5">
    <source>
        <dbReference type="ARBA" id="ARBA00023136"/>
    </source>
</evidence>
<dbReference type="PANTHER" id="PTHR30482:SF18">
    <property type="entry name" value="BRANCHED AMINO ACID TRANSPORT SYSTEM PERMEASE"/>
    <property type="match status" value="1"/>
</dbReference>
<dbReference type="AlphaFoldDB" id="A0A1D9GQR0"/>
<dbReference type="EMBL" id="CP017715">
    <property type="protein sequence ID" value="AOY89977.1"/>
    <property type="molecule type" value="Genomic_DNA"/>
</dbReference>
<keyword evidence="4 6" id="KW-1133">Transmembrane helix</keyword>
<keyword evidence="8" id="KW-1185">Reference proteome</keyword>
<feature type="transmembrane region" description="Helical" evidence="6">
    <location>
        <begin position="172"/>
        <end position="193"/>
    </location>
</feature>
<evidence type="ECO:0000256" key="1">
    <source>
        <dbReference type="ARBA" id="ARBA00004429"/>
    </source>
</evidence>
<evidence type="ECO:0000256" key="6">
    <source>
        <dbReference type="SAM" id="Phobius"/>
    </source>
</evidence>
<sequence>MLNRFLQLRLRGLIVLAIILLCLPAFLSNPFHYDLATQMAIIAATVVGLNLLVGFAGQISLGHAGFFGLGAYFTGIMTGTYGWPAVPALIVGAIVVGFIAWVVGRPILRLKGHYLSMATLAVGFIIAIILNNERAITGGPDGMPVPALDLFGWELSSFGQYSLFGLEIEGFLAWYLFASLILLLAVWFAQNLIESPIGRALRSVHGSEVAARVVGVDTAKYKSLVFVISAVYASLMGSLYAHFQGFITPAVASFEFSIVLITMVVLGGMGSTFGVILGAVVLKLLPQVLADFQELETVMFGAILMLTMIFMPKGLLPTLTAVVSKKFEKKLEKKAGGAS</sequence>
<feature type="transmembrane region" description="Helical" evidence="6">
    <location>
        <begin position="258"/>
        <end position="285"/>
    </location>
</feature>
<dbReference type="InterPro" id="IPR043428">
    <property type="entry name" value="LivM-like"/>
</dbReference>
<name>A0A1D9GQR0_9GAMM</name>
<feature type="transmembrane region" description="Helical" evidence="6">
    <location>
        <begin position="114"/>
        <end position="130"/>
    </location>
</feature>
<feature type="transmembrane region" description="Helical" evidence="6">
    <location>
        <begin position="81"/>
        <end position="102"/>
    </location>
</feature>
<evidence type="ECO:0000313" key="7">
    <source>
        <dbReference type="EMBL" id="AOY89977.1"/>
    </source>
</evidence>
<comment type="subcellular location">
    <subcellularLocation>
        <location evidence="1">Cell inner membrane</location>
        <topology evidence="1">Multi-pass membrane protein</topology>
    </subcellularLocation>
</comment>
<keyword evidence="3 6" id="KW-0812">Transmembrane</keyword>
<dbReference type="RefSeq" id="WP_070973265.1">
    <property type="nucleotide sequence ID" value="NZ_CP017715.1"/>
</dbReference>
<dbReference type="GO" id="GO:0005886">
    <property type="term" value="C:plasma membrane"/>
    <property type="evidence" value="ECO:0007669"/>
    <property type="project" value="UniProtKB-SubCell"/>
</dbReference>
<feature type="transmembrane region" description="Helical" evidence="6">
    <location>
        <begin position="39"/>
        <end position="61"/>
    </location>
</feature>
<dbReference type="Pfam" id="PF02653">
    <property type="entry name" value="BPD_transp_2"/>
    <property type="match status" value="1"/>
</dbReference>
<keyword evidence="5 6" id="KW-0472">Membrane</keyword>
<feature type="transmembrane region" description="Helical" evidence="6">
    <location>
        <begin position="6"/>
        <end position="27"/>
    </location>
</feature>
<evidence type="ECO:0000256" key="2">
    <source>
        <dbReference type="ARBA" id="ARBA00022475"/>
    </source>
</evidence>
<protein>
    <submittedName>
        <fullName evidence="7">Branched-chain amino acid ABC transporter permease</fullName>
    </submittedName>
</protein>
<dbReference type="Proteomes" id="UP000177445">
    <property type="component" value="Chromosome"/>
</dbReference>
<keyword evidence="2" id="KW-1003">Cell membrane</keyword>
<gene>
    <name evidence="7" type="ORF">BKP64_18425</name>
</gene>
<evidence type="ECO:0000256" key="3">
    <source>
        <dbReference type="ARBA" id="ARBA00022692"/>
    </source>
</evidence>
<reference evidence="7 8" key="1">
    <citation type="submission" date="2016-10" db="EMBL/GenBank/DDBJ databases">
        <title>Marinobacter salinus sp. nov., a moderately halophilic bacterium isolated from a tidal flat environment.</title>
        <authorList>
            <person name="Park S.-J."/>
        </authorList>
    </citation>
    <scope>NUCLEOTIDE SEQUENCE [LARGE SCALE GENOMIC DNA]</scope>
    <source>
        <strain evidence="7 8">Hb8</strain>
    </source>
</reference>
<dbReference type="KEGG" id="msq:BKP64_18425"/>
<organism evidence="7 8">
    <name type="scientific">Marinobacter salinus</name>
    <dbReference type="NCBI Taxonomy" id="1874317"/>
    <lineage>
        <taxon>Bacteria</taxon>
        <taxon>Pseudomonadati</taxon>
        <taxon>Pseudomonadota</taxon>
        <taxon>Gammaproteobacteria</taxon>
        <taxon>Pseudomonadales</taxon>
        <taxon>Marinobacteraceae</taxon>
        <taxon>Marinobacter</taxon>
    </lineage>
</organism>
<dbReference type="STRING" id="1874317.BKP64_18425"/>
<dbReference type="GO" id="GO:0015658">
    <property type="term" value="F:branched-chain amino acid transmembrane transporter activity"/>
    <property type="evidence" value="ECO:0007669"/>
    <property type="project" value="InterPro"/>
</dbReference>
<feature type="transmembrane region" description="Helical" evidence="6">
    <location>
        <begin position="297"/>
        <end position="316"/>
    </location>
</feature>
<dbReference type="InterPro" id="IPR001851">
    <property type="entry name" value="ABC_transp_permease"/>
</dbReference>
<accession>A0A1D9GQR0</accession>